<evidence type="ECO:0000313" key="1">
    <source>
        <dbReference type="EMBL" id="OCK86714.1"/>
    </source>
</evidence>
<protein>
    <submittedName>
        <fullName evidence="1">Uncharacterized protein</fullName>
    </submittedName>
</protein>
<gene>
    <name evidence="1" type="ORF">K441DRAFT_683120</name>
</gene>
<name>A0ACC8EKV0_9PEZI</name>
<sequence>MTTSSNIGSMPNSISNSIRTSSKHPSLFDNRAHNYTYTPRAGSVSAPNHDQPYQGGYYNYPYQYAYGYQYSAHGTHTQMQQTLNYGYNHAFYGCTREAVEEGNRLIAAREGVYQATSIQPHDPKPDQRFWVKEVNGDWTLRSYYAIKNDLRPGKWMMDAVRGALVFVKQAA</sequence>
<proteinExistence type="predicted"/>
<reference evidence="1 2" key="1">
    <citation type="journal article" date="2016" name="Nat. Commun.">
        <title>Ectomycorrhizal ecology is imprinted in the genome of the dominant symbiotic fungus Cenococcum geophilum.</title>
        <authorList>
            <consortium name="DOE Joint Genome Institute"/>
            <person name="Peter M."/>
            <person name="Kohler A."/>
            <person name="Ohm R.A."/>
            <person name="Kuo A."/>
            <person name="Krutzmann J."/>
            <person name="Morin E."/>
            <person name="Arend M."/>
            <person name="Barry K.W."/>
            <person name="Binder M."/>
            <person name="Choi C."/>
            <person name="Clum A."/>
            <person name="Copeland A."/>
            <person name="Grisel N."/>
            <person name="Haridas S."/>
            <person name="Kipfer T."/>
            <person name="LaButti K."/>
            <person name="Lindquist E."/>
            <person name="Lipzen A."/>
            <person name="Maire R."/>
            <person name="Meier B."/>
            <person name="Mihaltcheva S."/>
            <person name="Molinier V."/>
            <person name="Murat C."/>
            <person name="Poggeler S."/>
            <person name="Quandt C.A."/>
            <person name="Sperisen C."/>
            <person name="Tritt A."/>
            <person name="Tisserant E."/>
            <person name="Crous P.W."/>
            <person name="Henrissat B."/>
            <person name="Nehls U."/>
            <person name="Egli S."/>
            <person name="Spatafora J.W."/>
            <person name="Grigoriev I.V."/>
            <person name="Martin F.M."/>
        </authorList>
    </citation>
    <scope>NUCLEOTIDE SEQUENCE [LARGE SCALE GENOMIC DNA]</scope>
    <source>
        <strain evidence="1 2">1.58</strain>
    </source>
</reference>
<evidence type="ECO:0000313" key="2">
    <source>
        <dbReference type="Proteomes" id="UP000250078"/>
    </source>
</evidence>
<dbReference type="Proteomes" id="UP000250078">
    <property type="component" value="Unassembled WGS sequence"/>
</dbReference>
<accession>A0ACC8EKV0</accession>
<organism evidence="1 2">
    <name type="scientific">Cenococcum geophilum 1.58</name>
    <dbReference type="NCBI Taxonomy" id="794803"/>
    <lineage>
        <taxon>Eukaryota</taxon>
        <taxon>Fungi</taxon>
        <taxon>Dikarya</taxon>
        <taxon>Ascomycota</taxon>
        <taxon>Pezizomycotina</taxon>
        <taxon>Dothideomycetes</taxon>
        <taxon>Pleosporomycetidae</taxon>
        <taxon>Gloniales</taxon>
        <taxon>Gloniaceae</taxon>
        <taxon>Cenococcum</taxon>
    </lineage>
</organism>
<dbReference type="EMBL" id="KV748287">
    <property type="protein sequence ID" value="OCK86714.1"/>
    <property type="molecule type" value="Genomic_DNA"/>
</dbReference>
<keyword evidence="2" id="KW-1185">Reference proteome</keyword>